<feature type="transmembrane region" description="Helical" evidence="1">
    <location>
        <begin position="12"/>
        <end position="34"/>
    </location>
</feature>
<dbReference type="Proteomes" id="UP001222932">
    <property type="component" value="Unassembled WGS sequence"/>
</dbReference>
<feature type="transmembrane region" description="Helical" evidence="1">
    <location>
        <begin position="88"/>
        <end position="105"/>
    </location>
</feature>
<feature type="transmembrane region" description="Helical" evidence="1">
    <location>
        <begin position="325"/>
        <end position="346"/>
    </location>
</feature>
<keyword evidence="1" id="KW-0812">Transmembrane</keyword>
<reference evidence="2" key="1">
    <citation type="journal article" date="2023" name="BMC Genomics">
        <title>Chromosome-level genome assemblies of Cutaneotrichosporon spp. (Trichosporonales, Basidiomycota) reveal imbalanced evolution between nucleotide sequences and chromosome synteny.</title>
        <authorList>
            <person name="Kobayashi Y."/>
            <person name="Kayamori A."/>
            <person name="Aoki K."/>
            <person name="Shiwa Y."/>
            <person name="Matsutani M."/>
            <person name="Fujita N."/>
            <person name="Sugita T."/>
            <person name="Iwasaki W."/>
            <person name="Tanaka N."/>
            <person name="Takashima M."/>
        </authorList>
    </citation>
    <scope>NUCLEOTIDE SEQUENCE</scope>
    <source>
        <strain evidence="2">HIS016</strain>
    </source>
</reference>
<keyword evidence="1" id="KW-1133">Transmembrane helix</keyword>
<dbReference type="AlphaFoldDB" id="A0AAD3TY84"/>
<keyword evidence="1" id="KW-0472">Membrane</keyword>
<feature type="transmembrane region" description="Helical" evidence="1">
    <location>
        <begin position="212"/>
        <end position="234"/>
    </location>
</feature>
<gene>
    <name evidence="2" type="ORF">CspeluHIS016_0601020</name>
</gene>
<sequence>MSESQSQSPPPYISSAKYFAALTAVSVGAMAVAFRDLGAFKPSVLQSPMCLEQPWVKEYSIARPANELLCTLNTFFASVSTSKGGEAFTSYFGGVFLATVLVTVYEGFRPSSRRSAGKDGAGSTEGFGMRLGVAQLSTVALAISQVITAGIALPAYYALVSWSTPRHWRKHHHKVDLGDEVFFLSDAARERALKKKPKHSIQYNANVPRSSYLYTTLVATLVGFVLPSVVVKLAPAEHKYDAQSAWQIYPTCMFLINVTLPPLLRRGFSGVTPKVGIVLIALLGIAGSLRAQYDLFTHLQEGNDSLKDIFTVERVNQLSWAAHRLLVTDFVLVTLAAGSKVLLALARRTRAGAGGKTLYAVILLASAVVIGPGASIMAMWAYGELVALRDSREYTEAKEAKEVQPKVQ</sequence>
<reference evidence="2" key="2">
    <citation type="submission" date="2023-06" db="EMBL/GenBank/DDBJ databases">
        <authorList>
            <person name="Kobayashi Y."/>
            <person name="Kayamori A."/>
            <person name="Aoki K."/>
            <person name="Shiwa Y."/>
            <person name="Fujita N."/>
            <person name="Sugita T."/>
            <person name="Iwasaki W."/>
            <person name="Tanaka N."/>
            <person name="Takashima M."/>
        </authorList>
    </citation>
    <scope>NUCLEOTIDE SEQUENCE</scope>
    <source>
        <strain evidence="2">HIS016</strain>
    </source>
</reference>
<evidence type="ECO:0000313" key="2">
    <source>
        <dbReference type="EMBL" id="GMK58660.1"/>
    </source>
</evidence>
<feature type="transmembrane region" description="Helical" evidence="1">
    <location>
        <begin position="358"/>
        <end position="382"/>
    </location>
</feature>
<accession>A0AAD3TY84</accession>
<dbReference type="EMBL" id="BTCM01000006">
    <property type="protein sequence ID" value="GMK58660.1"/>
    <property type="molecule type" value="Genomic_DNA"/>
</dbReference>
<proteinExistence type="predicted"/>
<name>A0AAD3TY84_9TREE</name>
<protein>
    <submittedName>
        <fullName evidence="2">Uncharacterized protein</fullName>
    </submittedName>
</protein>
<evidence type="ECO:0000313" key="3">
    <source>
        <dbReference type="Proteomes" id="UP001222932"/>
    </source>
</evidence>
<keyword evidence="3" id="KW-1185">Reference proteome</keyword>
<feature type="transmembrane region" description="Helical" evidence="1">
    <location>
        <begin position="139"/>
        <end position="160"/>
    </location>
</feature>
<organism evidence="2 3">
    <name type="scientific">Cutaneotrichosporon spelunceum</name>
    <dbReference type="NCBI Taxonomy" id="1672016"/>
    <lineage>
        <taxon>Eukaryota</taxon>
        <taxon>Fungi</taxon>
        <taxon>Dikarya</taxon>
        <taxon>Basidiomycota</taxon>
        <taxon>Agaricomycotina</taxon>
        <taxon>Tremellomycetes</taxon>
        <taxon>Trichosporonales</taxon>
        <taxon>Trichosporonaceae</taxon>
        <taxon>Cutaneotrichosporon</taxon>
    </lineage>
</organism>
<feature type="transmembrane region" description="Helical" evidence="1">
    <location>
        <begin position="276"/>
        <end position="293"/>
    </location>
</feature>
<comment type="caution">
    <text evidence="2">The sequence shown here is derived from an EMBL/GenBank/DDBJ whole genome shotgun (WGS) entry which is preliminary data.</text>
</comment>
<evidence type="ECO:0000256" key="1">
    <source>
        <dbReference type="SAM" id="Phobius"/>
    </source>
</evidence>